<dbReference type="EMBL" id="JACHIA010000011">
    <property type="protein sequence ID" value="MBB6071823.1"/>
    <property type="molecule type" value="Genomic_DNA"/>
</dbReference>
<keyword evidence="2" id="KW-1185">Reference proteome</keyword>
<name>A0A841H1E9_9BACT</name>
<dbReference type="Proteomes" id="UP000582837">
    <property type="component" value="Unassembled WGS sequence"/>
</dbReference>
<accession>A0A841H1E9</accession>
<gene>
    <name evidence="1" type="ORF">HNQ61_003483</name>
</gene>
<keyword evidence="1" id="KW-0540">Nuclease</keyword>
<comment type="caution">
    <text evidence="1">The sequence shown here is derived from an EMBL/GenBank/DDBJ whole genome shotgun (WGS) entry which is preliminary data.</text>
</comment>
<dbReference type="PANTHER" id="PTHR30255:SF2">
    <property type="entry name" value="SINGLE-STRANDED-DNA-SPECIFIC EXONUCLEASE RECJ"/>
    <property type="match status" value="1"/>
</dbReference>
<dbReference type="PANTHER" id="PTHR30255">
    <property type="entry name" value="SINGLE-STRANDED-DNA-SPECIFIC EXONUCLEASE RECJ"/>
    <property type="match status" value="1"/>
</dbReference>
<dbReference type="InterPro" id="IPR051673">
    <property type="entry name" value="SSDNA_exonuclease_RecJ"/>
</dbReference>
<dbReference type="GO" id="GO:0004527">
    <property type="term" value="F:exonuclease activity"/>
    <property type="evidence" value="ECO:0007669"/>
    <property type="project" value="UniProtKB-KW"/>
</dbReference>
<dbReference type="RefSeq" id="WP_170035281.1">
    <property type="nucleotide sequence ID" value="NZ_JABDTL010000001.1"/>
</dbReference>
<dbReference type="EC" id="3.1.-.-" evidence="1"/>
<keyword evidence="1" id="KW-0378">Hydrolase</keyword>
<reference evidence="1 2" key="1">
    <citation type="submission" date="2020-08" db="EMBL/GenBank/DDBJ databases">
        <title>Genomic Encyclopedia of Type Strains, Phase IV (KMG-IV): sequencing the most valuable type-strain genomes for metagenomic binning, comparative biology and taxonomic classification.</title>
        <authorList>
            <person name="Goeker M."/>
        </authorList>
    </citation>
    <scope>NUCLEOTIDE SEQUENCE [LARGE SCALE GENOMIC DNA]</scope>
    <source>
        <strain evidence="1 2">DSM 29007</strain>
    </source>
</reference>
<evidence type="ECO:0000313" key="1">
    <source>
        <dbReference type="EMBL" id="MBB6071823.1"/>
    </source>
</evidence>
<dbReference type="InterPro" id="IPR038763">
    <property type="entry name" value="DHH_sf"/>
</dbReference>
<dbReference type="Gene3D" id="3.90.1640.30">
    <property type="match status" value="1"/>
</dbReference>
<evidence type="ECO:0000313" key="2">
    <source>
        <dbReference type="Proteomes" id="UP000582837"/>
    </source>
</evidence>
<dbReference type="AlphaFoldDB" id="A0A841H1E9"/>
<keyword evidence="1" id="KW-0269">Exonuclease</keyword>
<sequence length="370" mass="40183">MNRTMMMDAPTPLPVNDALPIARAKAETFLRGLAADARIVVFCHFDADGLSAGALFGRGLARMGFTNVTVVHSDRGENAFSDVARVRLAALRPDAMIVTDLGVHHAGVLPDVPTMFVDHHRPEGEPGEGTIISGYGWDPIPASAWLAYELLAPLADVDDLSWLAAVGTIGDLGEKAPWDALPAMRKRWTGKWLREAVSLTNAARRAREFDVDTPLRMMMTADGPRAIVEDDTLGADRLRGYRAQVQEELAIARRIGPVFSADKLWALIPLDSGCQIHPLIAQQWRTRLAKNAVIAANRGYLPGVVAFSSRTARKDLVLPTLLRAPDIGAEDEASFGRGHDQASGGHLPPVLFNRLMDALGFDHRAQVAED</sequence>
<dbReference type="SUPFAM" id="SSF64182">
    <property type="entry name" value="DHH phosphoesterases"/>
    <property type="match status" value="1"/>
</dbReference>
<protein>
    <submittedName>
        <fullName evidence="1">Single-stranded-DNA-specific exonuclease</fullName>
        <ecNumber evidence="1">3.1.-.-</ecNumber>
    </submittedName>
</protein>
<organism evidence="1 2">
    <name type="scientific">Longimicrobium terrae</name>
    <dbReference type="NCBI Taxonomy" id="1639882"/>
    <lineage>
        <taxon>Bacteria</taxon>
        <taxon>Pseudomonadati</taxon>
        <taxon>Gemmatimonadota</taxon>
        <taxon>Longimicrobiia</taxon>
        <taxon>Longimicrobiales</taxon>
        <taxon>Longimicrobiaceae</taxon>
        <taxon>Longimicrobium</taxon>
    </lineage>
</organism>
<proteinExistence type="predicted"/>